<feature type="transmembrane region" description="Helical" evidence="1">
    <location>
        <begin position="6"/>
        <end position="24"/>
    </location>
</feature>
<name>A0A382U814_9ZZZZ</name>
<protein>
    <submittedName>
        <fullName evidence="2">Uncharacterized protein</fullName>
    </submittedName>
</protein>
<feature type="transmembrane region" description="Helical" evidence="1">
    <location>
        <begin position="31"/>
        <end position="51"/>
    </location>
</feature>
<reference evidence="2" key="1">
    <citation type="submission" date="2018-05" db="EMBL/GenBank/DDBJ databases">
        <authorList>
            <person name="Lanie J.A."/>
            <person name="Ng W.-L."/>
            <person name="Kazmierczak K.M."/>
            <person name="Andrzejewski T.M."/>
            <person name="Davidsen T.M."/>
            <person name="Wayne K.J."/>
            <person name="Tettelin H."/>
            <person name="Glass J.I."/>
            <person name="Rusch D."/>
            <person name="Podicherti R."/>
            <person name="Tsui H.-C.T."/>
            <person name="Winkler M.E."/>
        </authorList>
    </citation>
    <scope>NUCLEOTIDE SEQUENCE</scope>
</reference>
<keyword evidence="1" id="KW-1133">Transmembrane helix</keyword>
<dbReference type="EMBL" id="UINC01142223">
    <property type="protein sequence ID" value="SVD30430.1"/>
    <property type="molecule type" value="Genomic_DNA"/>
</dbReference>
<keyword evidence="1" id="KW-0812">Transmembrane</keyword>
<organism evidence="2">
    <name type="scientific">marine metagenome</name>
    <dbReference type="NCBI Taxonomy" id="408172"/>
    <lineage>
        <taxon>unclassified sequences</taxon>
        <taxon>metagenomes</taxon>
        <taxon>ecological metagenomes</taxon>
    </lineage>
</organism>
<gene>
    <name evidence="2" type="ORF">METZ01_LOCUS383284</name>
</gene>
<proteinExistence type="predicted"/>
<accession>A0A382U814</accession>
<sequence length="55" mass="6187">MTTQIIFSITYVPFVIFIAMSCLYEGRTAIIFKILSAVCAVIATISYIFFIKSIL</sequence>
<keyword evidence="1" id="KW-0472">Membrane</keyword>
<evidence type="ECO:0000256" key="1">
    <source>
        <dbReference type="SAM" id="Phobius"/>
    </source>
</evidence>
<evidence type="ECO:0000313" key="2">
    <source>
        <dbReference type="EMBL" id="SVD30430.1"/>
    </source>
</evidence>
<dbReference type="AlphaFoldDB" id="A0A382U814"/>